<dbReference type="EMBL" id="AP022596">
    <property type="protein sequence ID" value="BBY66483.1"/>
    <property type="molecule type" value="Genomic_DNA"/>
</dbReference>
<dbReference type="AlphaFoldDB" id="A0A7I7TCL0"/>
<dbReference type="Proteomes" id="UP000467148">
    <property type="component" value="Chromosome"/>
</dbReference>
<keyword evidence="3" id="KW-1185">Reference proteome</keyword>
<organism evidence="2 3">
    <name type="scientific">Mycolicibacterium helvum</name>
    <dbReference type="NCBI Taxonomy" id="1534349"/>
    <lineage>
        <taxon>Bacteria</taxon>
        <taxon>Bacillati</taxon>
        <taxon>Actinomycetota</taxon>
        <taxon>Actinomycetes</taxon>
        <taxon>Mycobacteriales</taxon>
        <taxon>Mycobacteriaceae</taxon>
        <taxon>Mycolicibacterium</taxon>
    </lineage>
</organism>
<gene>
    <name evidence="2" type="ORF">MHEL_47260</name>
</gene>
<protein>
    <submittedName>
        <fullName evidence="2">Uncharacterized protein</fullName>
    </submittedName>
</protein>
<dbReference type="KEGG" id="mhev:MHEL_47260"/>
<evidence type="ECO:0000256" key="1">
    <source>
        <dbReference type="SAM" id="MobiDB-lite"/>
    </source>
</evidence>
<accession>A0A7I7TCL0</accession>
<reference evidence="2 3" key="1">
    <citation type="journal article" date="2019" name="Emerg. Microbes Infect.">
        <title>Comprehensive subspecies identification of 175 nontuberculous mycobacteria species based on 7547 genomic profiles.</title>
        <authorList>
            <person name="Matsumoto Y."/>
            <person name="Kinjo T."/>
            <person name="Motooka D."/>
            <person name="Nabeya D."/>
            <person name="Jung N."/>
            <person name="Uechi K."/>
            <person name="Horii T."/>
            <person name="Iida T."/>
            <person name="Fujita J."/>
            <person name="Nakamura S."/>
        </authorList>
    </citation>
    <scope>NUCLEOTIDE SEQUENCE [LARGE SCALE GENOMIC DNA]</scope>
    <source>
        <strain evidence="2 3">JCM 30396</strain>
    </source>
</reference>
<sequence>MVATNADRARANADTLEKYSPPDPVKAAIEHFVTTVGAQPTDADLDTNRNQITDWLKQICPNLT</sequence>
<evidence type="ECO:0000313" key="2">
    <source>
        <dbReference type="EMBL" id="BBY66483.1"/>
    </source>
</evidence>
<feature type="region of interest" description="Disordered" evidence="1">
    <location>
        <begin position="1"/>
        <end position="22"/>
    </location>
</feature>
<proteinExistence type="predicted"/>
<evidence type="ECO:0000313" key="3">
    <source>
        <dbReference type="Proteomes" id="UP000467148"/>
    </source>
</evidence>
<feature type="compositionally biased region" description="Basic and acidic residues" evidence="1">
    <location>
        <begin position="7"/>
        <end position="17"/>
    </location>
</feature>
<name>A0A7I7TCL0_9MYCO</name>